<reference evidence="5" key="1">
    <citation type="submission" date="2011-06" db="EMBL/GenBank/DDBJ databases">
        <title>The complete genome of chromosome of Runella slithyformis DSM 19594.</title>
        <authorList>
            <consortium name="US DOE Joint Genome Institute (JGI-PGF)"/>
            <person name="Lucas S."/>
            <person name="Han J."/>
            <person name="Lapidus A."/>
            <person name="Bruce D."/>
            <person name="Goodwin L."/>
            <person name="Pitluck S."/>
            <person name="Peters L."/>
            <person name="Kyrpides N."/>
            <person name="Mavromatis K."/>
            <person name="Ivanova N."/>
            <person name="Ovchinnikova G."/>
            <person name="Zhang X."/>
            <person name="Misra M."/>
            <person name="Detter J.C."/>
            <person name="Tapia R."/>
            <person name="Han C."/>
            <person name="Land M."/>
            <person name="Hauser L."/>
            <person name="Markowitz V."/>
            <person name="Cheng J.-F."/>
            <person name="Hugenholtz P."/>
            <person name="Woyke T."/>
            <person name="Wu D."/>
            <person name="Tindall B."/>
            <person name="Faehrich R."/>
            <person name="Brambilla E."/>
            <person name="Klenk H.-P."/>
            <person name="Eisen J.A."/>
        </authorList>
    </citation>
    <scope>NUCLEOTIDE SEQUENCE [LARGE SCALE GENOMIC DNA]</scope>
    <source>
        <strain evidence="5">ATCC 29530 / DSM 19594 / LMG 11500 / NCIMB 11436 / LSU 4</strain>
    </source>
</reference>
<dbReference type="AlphaFoldDB" id="A0A7U4E705"/>
<dbReference type="KEGG" id="rsi:Runsl_3798"/>
<dbReference type="Gene3D" id="3.40.50.2300">
    <property type="match status" value="1"/>
</dbReference>
<feature type="domain" description="Response regulatory" evidence="3">
    <location>
        <begin position="6"/>
        <end position="121"/>
    </location>
</feature>
<evidence type="ECO:0000256" key="2">
    <source>
        <dbReference type="PROSITE-ProRule" id="PRU00169"/>
    </source>
</evidence>
<dbReference type="Gene3D" id="2.40.50.1020">
    <property type="entry name" value="LytTr DNA-binding domain"/>
    <property type="match status" value="1"/>
</dbReference>
<evidence type="ECO:0000259" key="3">
    <source>
        <dbReference type="PROSITE" id="PS50110"/>
    </source>
</evidence>
<dbReference type="PANTHER" id="PTHR44591:SF3">
    <property type="entry name" value="RESPONSE REGULATORY DOMAIN-CONTAINING PROTEIN"/>
    <property type="match status" value="1"/>
</dbReference>
<dbReference type="InterPro" id="IPR001789">
    <property type="entry name" value="Sig_transdc_resp-reg_receiver"/>
</dbReference>
<evidence type="ECO:0000313" key="5">
    <source>
        <dbReference type="Proteomes" id="UP000000493"/>
    </source>
</evidence>
<dbReference type="InterPro" id="IPR011006">
    <property type="entry name" value="CheY-like_superfamily"/>
</dbReference>
<feature type="modified residue" description="4-aspartylphosphate" evidence="2">
    <location>
        <position position="56"/>
    </location>
</feature>
<name>A0A7U4E705_RUNSL</name>
<dbReference type="RefSeq" id="WP_013929459.1">
    <property type="nucleotide sequence ID" value="NC_015703.1"/>
</dbReference>
<organism evidence="4 5">
    <name type="scientific">Runella slithyformis (strain ATCC 29530 / DSM 19594 / LMG 11500 / NCIMB 11436 / LSU 4)</name>
    <dbReference type="NCBI Taxonomy" id="761193"/>
    <lineage>
        <taxon>Bacteria</taxon>
        <taxon>Pseudomonadati</taxon>
        <taxon>Bacteroidota</taxon>
        <taxon>Cytophagia</taxon>
        <taxon>Cytophagales</taxon>
        <taxon>Spirosomataceae</taxon>
        <taxon>Runella</taxon>
    </lineage>
</organism>
<keyword evidence="5" id="KW-1185">Reference proteome</keyword>
<reference evidence="4 5" key="2">
    <citation type="journal article" date="2012" name="Stand. Genomic Sci.">
        <title>Complete genome sequence of the aquatic bacterium Runella slithyformis type strain (LSU 4(T)).</title>
        <authorList>
            <person name="Copeland A."/>
            <person name="Zhang X."/>
            <person name="Misra M."/>
            <person name="Lapidus A."/>
            <person name="Nolan M."/>
            <person name="Lucas S."/>
            <person name="Deshpande S."/>
            <person name="Cheng J.F."/>
            <person name="Tapia R."/>
            <person name="Goodwin L.A."/>
            <person name="Pitluck S."/>
            <person name="Liolios K."/>
            <person name="Pagani I."/>
            <person name="Ivanova N."/>
            <person name="Mikhailova N."/>
            <person name="Pati A."/>
            <person name="Chen A."/>
            <person name="Palaniappan K."/>
            <person name="Land M."/>
            <person name="Hauser L."/>
            <person name="Pan C."/>
            <person name="Jeffries C.D."/>
            <person name="Detter J.C."/>
            <person name="Brambilla E.M."/>
            <person name="Rohde M."/>
            <person name="Djao O.D."/>
            <person name="Goker M."/>
            <person name="Sikorski J."/>
            <person name="Tindall B.J."/>
            <person name="Woyke T."/>
            <person name="Bristow J."/>
            <person name="Eisen J.A."/>
            <person name="Markowitz V."/>
            <person name="Hugenholtz P."/>
            <person name="Kyrpides N.C."/>
            <person name="Klenk H.P."/>
            <person name="Mavromatis K."/>
        </authorList>
    </citation>
    <scope>NUCLEOTIDE SEQUENCE [LARGE SCALE GENOMIC DNA]</scope>
    <source>
        <strain evidence="5">ATCC 29530 / DSM 19594 / LMG 11500 / NCIMB 11436 / LSU 4</strain>
    </source>
</reference>
<proteinExistence type="predicted"/>
<dbReference type="Proteomes" id="UP000000493">
    <property type="component" value="Chromosome"/>
</dbReference>
<accession>A0A7U4E705</accession>
<dbReference type="EMBL" id="CP002859">
    <property type="protein sequence ID" value="AEI50156.1"/>
    <property type="molecule type" value="Genomic_DNA"/>
</dbReference>
<keyword evidence="1 2" id="KW-0597">Phosphoprotein</keyword>
<evidence type="ECO:0000313" key="4">
    <source>
        <dbReference type="EMBL" id="AEI50156.1"/>
    </source>
</evidence>
<dbReference type="GO" id="GO:0000160">
    <property type="term" value="P:phosphorelay signal transduction system"/>
    <property type="evidence" value="ECO:0007669"/>
    <property type="project" value="InterPro"/>
</dbReference>
<gene>
    <name evidence="4" type="ordered locus">Runsl_3798</name>
</gene>
<protein>
    <submittedName>
        <fullName evidence="4">Response regulator receiver protein</fullName>
    </submittedName>
</protein>
<dbReference type="PROSITE" id="PS50110">
    <property type="entry name" value="RESPONSE_REGULATORY"/>
    <property type="match status" value="1"/>
</dbReference>
<dbReference type="InterPro" id="IPR050595">
    <property type="entry name" value="Bact_response_regulator"/>
</dbReference>
<dbReference type="Pfam" id="PF00072">
    <property type="entry name" value="Response_reg"/>
    <property type="match status" value="1"/>
</dbReference>
<evidence type="ECO:0000256" key="1">
    <source>
        <dbReference type="ARBA" id="ARBA00022553"/>
    </source>
</evidence>
<dbReference type="SMART" id="SM00448">
    <property type="entry name" value="REC"/>
    <property type="match status" value="1"/>
</dbReference>
<dbReference type="PANTHER" id="PTHR44591">
    <property type="entry name" value="STRESS RESPONSE REGULATOR PROTEIN 1"/>
    <property type="match status" value="1"/>
</dbReference>
<dbReference type="SUPFAM" id="SSF52172">
    <property type="entry name" value="CheY-like"/>
    <property type="match status" value="1"/>
</dbReference>
<sequence length="253" mass="28733">MEPRITILIVEDDPLLAEDVRQNLQKEGITVAGIAENMAEAVEIMKRNSVELALIDMQLNGPEDGITTAAELLKIKWIPIIYMTATTPLEVKERMGKTYPAAFLAKPLRLKEVAVQIRLAMLNFNAGNLPAPQQTKVFPLFLPTDKGHINVKIKEIMFMKAKGNNAELFLSEEEFGKMYPKKKYESVLILANMGSIFRQLTPDFYRLSRFITVNLTHVSRIDSHRLFIQDHEISIPDGRRKDLMAQLVIVKSK</sequence>